<gene>
    <name evidence="3" type="ORF">SAMN04488103_110104</name>
</gene>
<dbReference type="PANTHER" id="PTHR22911:SF103">
    <property type="entry name" value="BLR2811 PROTEIN"/>
    <property type="match status" value="1"/>
</dbReference>
<dbReference type="Pfam" id="PF00892">
    <property type="entry name" value="EamA"/>
    <property type="match status" value="2"/>
</dbReference>
<keyword evidence="4" id="KW-1185">Reference proteome</keyword>
<evidence type="ECO:0000259" key="2">
    <source>
        <dbReference type="Pfam" id="PF00892"/>
    </source>
</evidence>
<dbReference type="RefSeq" id="WP_091303088.1">
    <property type="nucleotide sequence ID" value="NZ_FOCE01000010.1"/>
</dbReference>
<evidence type="ECO:0000313" key="3">
    <source>
        <dbReference type="EMBL" id="SEO00172.1"/>
    </source>
</evidence>
<dbReference type="AlphaFoldDB" id="A0A1H8L4R5"/>
<sequence>MIPRVRQNTGLGILLMSATALVFALQDGVSRHLAGEYNVYMVVMIRFWFFAAFALALSARGAGGIGGQLRSRHPWLQLTRGVLLIVEVCIMILAFVKLGLIASHAVFVCYPLMVAALSGPVLGESVGWRRWLAIGVGFVGVLIILQPGVAVFSPWALVPLLSAFMFALYGLLTRYVAQGDTAGTSFLWTGLVAAVAITPVGLWFWQPMTAPDWGWMLLLCLTGAGAHYMMIKAYEVAEASDIQPFALLQLVFIAILGLTVFNEDLRLNVVLGAAIVMAAALFTLWRARVAARRALGPSA</sequence>
<dbReference type="OrthoDB" id="9807937at2"/>
<feature type="transmembrane region" description="Helical" evidence="1">
    <location>
        <begin position="101"/>
        <end position="119"/>
    </location>
</feature>
<keyword evidence="1" id="KW-0812">Transmembrane</keyword>
<feature type="transmembrane region" description="Helical" evidence="1">
    <location>
        <begin position="40"/>
        <end position="57"/>
    </location>
</feature>
<name>A0A1H8L4R5_9RHOB</name>
<dbReference type="SUPFAM" id="SSF103481">
    <property type="entry name" value="Multidrug resistance efflux transporter EmrE"/>
    <property type="match status" value="2"/>
</dbReference>
<dbReference type="Proteomes" id="UP000198761">
    <property type="component" value="Unassembled WGS sequence"/>
</dbReference>
<evidence type="ECO:0000256" key="1">
    <source>
        <dbReference type="SAM" id="Phobius"/>
    </source>
</evidence>
<accession>A0A1H8L4R5</accession>
<dbReference type="GO" id="GO:0016020">
    <property type="term" value="C:membrane"/>
    <property type="evidence" value="ECO:0007669"/>
    <property type="project" value="InterPro"/>
</dbReference>
<feature type="domain" description="EamA" evidence="2">
    <location>
        <begin position="11"/>
        <end position="145"/>
    </location>
</feature>
<keyword evidence="1" id="KW-0472">Membrane</keyword>
<feature type="transmembrane region" description="Helical" evidence="1">
    <location>
        <begin position="267"/>
        <end position="285"/>
    </location>
</feature>
<dbReference type="InterPro" id="IPR000620">
    <property type="entry name" value="EamA_dom"/>
</dbReference>
<dbReference type="PANTHER" id="PTHR22911">
    <property type="entry name" value="ACYL-MALONYL CONDENSING ENZYME-RELATED"/>
    <property type="match status" value="1"/>
</dbReference>
<organism evidence="3 4">
    <name type="scientific">Gemmobacter aquatilis</name>
    <dbReference type="NCBI Taxonomy" id="933059"/>
    <lineage>
        <taxon>Bacteria</taxon>
        <taxon>Pseudomonadati</taxon>
        <taxon>Pseudomonadota</taxon>
        <taxon>Alphaproteobacteria</taxon>
        <taxon>Rhodobacterales</taxon>
        <taxon>Paracoccaceae</taxon>
        <taxon>Gemmobacter</taxon>
    </lineage>
</organism>
<feature type="transmembrane region" description="Helical" evidence="1">
    <location>
        <begin position="78"/>
        <end position="95"/>
    </location>
</feature>
<evidence type="ECO:0000313" key="4">
    <source>
        <dbReference type="Proteomes" id="UP000198761"/>
    </source>
</evidence>
<proteinExistence type="predicted"/>
<feature type="transmembrane region" description="Helical" evidence="1">
    <location>
        <begin position="212"/>
        <end position="230"/>
    </location>
</feature>
<feature type="transmembrane region" description="Helical" evidence="1">
    <location>
        <begin position="242"/>
        <end position="261"/>
    </location>
</feature>
<feature type="transmembrane region" description="Helical" evidence="1">
    <location>
        <begin position="185"/>
        <end position="206"/>
    </location>
</feature>
<protein>
    <submittedName>
        <fullName evidence="3">EamA-like transporter family protein</fullName>
    </submittedName>
</protein>
<feature type="transmembrane region" description="Helical" evidence="1">
    <location>
        <begin position="155"/>
        <end position="173"/>
    </location>
</feature>
<reference evidence="3 4" key="1">
    <citation type="submission" date="2016-10" db="EMBL/GenBank/DDBJ databases">
        <authorList>
            <person name="de Groot N.N."/>
        </authorList>
    </citation>
    <scope>NUCLEOTIDE SEQUENCE [LARGE SCALE GENOMIC DNA]</scope>
    <source>
        <strain evidence="3 4">DSM 3857</strain>
    </source>
</reference>
<dbReference type="InterPro" id="IPR037185">
    <property type="entry name" value="EmrE-like"/>
</dbReference>
<dbReference type="EMBL" id="FOCE01000010">
    <property type="protein sequence ID" value="SEO00172.1"/>
    <property type="molecule type" value="Genomic_DNA"/>
</dbReference>
<feature type="domain" description="EamA" evidence="2">
    <location>
        <begin position="155"/>
        <end position="284"/>
    </location>
</feature>
<feature type="transmembrane region" description="Helical" evidence="1">
    <location>
        <begin position="131"/>
        <end position="149"/>
    </location>
</feature>
<dbReference type="STRING" id="933059.SAMN04488103_110104"/>
<keyword evidence="1" id="KW-1133">Transmembrane helix</keyword>